<evidence type="ECO:0000256" key="1">
    <source>
        <dbReference type="SAM" id="MobiDB-lite"/>
    </source>
</evidence>
<dbReference type="Proteomes" id="UP000054600">
    <property type="component" value="Unassembled WGS sequence"/>
</dbReference>
<feature type="compositionally biased region" description="Polar residues" evidence="1">
    <location>
        <begin position="245"/>
        <end position="257"/>
    </location>
</feature>
<evidence type="ECO:0000313" key="2">
    <source>
        <dbReference type="EMBL" id="KTD59152.1"/>
    </source>
</evidence>
<feature type="compositionally biased region" description="Gly residues" evidence="1">
    <location>
        <begin position="259"/>
        <end position="268"/>
    </location>
</feature>
<accession>A0A0W0YQH8</accession>
<feature type="region of interest" description="Disordered" evidence="1">
    <location>
        <begin position="245"/>
        <end position="268"/>
    </location>
</feature>
<dbReference type="eggNOG" id="ENOG5032XV8">
    <property type="taxonomic scope" value="Bacteria"/>
</dbReference>
<evidence type="ECO:0000313" key="3">
    <source>
        <dbReference type="Proteomes" id="UP000054600"/>
    </source>
</evidence>
<dbReference type="EMBL" id="LNYW01000049">
    <property type="protein sequence ID" value="KTD59152.1"/>
    <property type="molecule type" value="Genomic_DNA"/>
</dbReference>
<organism evidence="2 3">
    <name type="scientific">Legionella shakespearei DSM 23087</name>
    <dbReference type="NCBI Taxonomy" id="1122169"/>
    <lineage>
        <taxon>Bacteria</taxon>
        <taxon>Pseudomonadati</taxon>
        <taxon>Pseudomonadota</taxon>
        <taxon>Gammaproteobacteria</taxon>
        <taxon>Legionellales</taxon>
        <taxon>Legionellaceae</taxon>
        <taxon>Legionella</taxon>
    </lineage>
</organism>
<keyword evidence="3" id="KW-1185">Reference proteome</keyword>
<gene>
    <name evidence="2" type="ORF">Lsha_1848</name>
</gene>
<dbReference type="STRING" id="1122169.Lsha_1848"/>
<protein>
    <submittedName>
        <fullName evidence="2">Uncharacterized protein</fullName>
    </submittedName>
</protein>
<name>A0A0W0YQH8_9GAMM</name>
<dbReference type="AlphaFoldDB" id="A0A0W0YQH8"/>
<reference evidence="2 3" key="1">
    <citation type="submission" date="2015-11" db="EMBL/GenBank/DDBJ databases">
        <title>Genomic analysis of 38 Legionella species identifies large and diverse effector repertoires.</title>
        <authorList>
            <person name="Burstein D."/>
            <person name="Amaro F."/>
            <person name="Zusman T."/>
            <person name="Lifshitz Z."/>
            <person name="Cohen O."/>
            <person name="Gilbert J.A."/>
            <person name="Pupko T."/>
            <person name="Shuman H.A."/>
            <person name="Segal G."/>
        </authorList>
    </citation>
    <scope>NUCLEOTIDE SEQUENCE [LARGE SCALE GENOMIC DNA]</scope>
    <source>
        <strain evidence="2 3">ATCC 49655</strain>
    </source>
</reference>
<proteinExistence type="predicted"/>
<sequence length="268" mass="30399">MERTMKKQDVIAIDSYVVDYQNNIPQQLSTDLYHFLAKSYHLADQDEFEHLIIRPDIDGELTVLYGVNDEIAGFSRTCRQVLTIGQKQVTTYSAYLYLSPHFKTSATVESVGLTEAIKYKLANPDEEIIYLAFANTPIAYEFIYQLSDTIYPKPNQNIPEKIIQVIEAFKKQNGWISTGPHPMVINSPLVPLRSQSAELIDEKSELNGFYLSANPDFLQGHSLLVYMPLHLANISYGLNHQDSSHCYTQKQPHNSQIRPGGGAAQWRS</sequence>
<comment type="caution">
    <text evidence="2">The sequence shown here is derived from an EMBL/GenBank/DDBJ whole genome shotgun (WGS) entry which is preliminary data.</text>
</comment>